<feature type="domain" description="Ketoreductase" evidence="3">
    <location>
        <begin position="25"/>
        <end position="210"/>
    </location>
</feature>
<dbReference type="PRINTS" id="PR00081">
    <property type="entry name" value="GDHRDH"/>
</dbReference>
<sequence length="268" mass="28050">MATPTAISDPRPARTGPSSGPLAGRVVLVTGAAKGLGRSVALAAAAAGADVAFTFHTSDERAEKTSTEIQALGRRSLVRRCDVRDREQIARVVAATHEAFGRIDGLVNNAGIMPENAFLEITEEQWDTVIRTDLTSMFLTSQAVLPIMLEQGSGSIVNVASRLGQVGWPGVAHYAAAKAGVMALAKSISREFGQRGVRANAVAPGVINTDMGRTVMDGEVGRKRMAELPLGRFAEPEEVADAVIFLLSDASALFLGQTLGPNSGGLMP</sequence>
<reference evidence="4 5" key="1">
    <citation type="submission" date="2019-03" db="EMBL/GenBank/DDBJ databases">
        <title>Genomic features of bacteria from cold environments.</title>
        <authorList>
            <person name="Shen L."/>
        </authorList>
    </citation>
    <scope>NUCLEOTIDE SEQUENCE [LARGE SCALE GENOMIC DNA]</scope>
    <source>
        <strain evidence="5">T3246-1</strain>
    </source>
</reference>
<dbReference type="Pfam" id="PF13561">
    <property type="entry name" value="adh_short_C2"/>
    <property type="match status" value="1"/>
</dbReference>
<comment type="caution">
    <text evidence="4">The sequence shown here is derived from an EMBL/GenBank/DDBJ whole genome shotgun (WGS) entry which is preliminary data.</text>
</comment>
<dbReference type="InterPro" id="IPR036291">
    <property type="entry name" value="NAD(P)-bd_dom_sf"/>
</dbReference>
<comment type="similarity">
    <text evidence="1">Belongs to the short-chain dehydrogenases/reductases (SDR) family.</text>
</comment>
<evidence type="ECO:0000256" key="1">
    <source>
        <dbReference type="ARBA" id="ARBA00006484"/>
    </source>
</evidence>
<evidence type="ECO:0000259" key="3">
    <source>
        <dbReference type="SMART" id="SM00822"/>
    </source>
</evidence>
<dbReference type="SMART" id="SM00822">
    <property type="entry name" value="PKS_KR"/>
    <property type="match status" value="1"/>
</dbReference>
<dbReference type="RefSeq" id="WP_133108294.1">
    <property type="nucleotide sequence ID" value="NZ_SMNA01000006.1"/>
</dbReference>
<organism evidence="4 5">
    <name type="scientific">Occultella glacieicola</name>
    <dbReference type="NCBI Taxonomy" id="2518684"/>
    <lineage>
        <taxon>Bacteria</taxon>
        <taxon>Bacillati</taxon>
        <taxon>Actinomycetota</taxon>
        <taxon>Actinomycetes</taxon>
        <taxon>Micrococcales</taxon>
        <taxon>Ruaniaceae</taxon>
        <taxon>Occultella</taxon>
    </lineage>
</organism>
<dbReference type="InterPro" id="IPR002347">
    <property type="entry name" value="SDR_fam"/>
</dbReference>
<dbReference type="PANTHER" id="PTHR42760">
    <property type="entry name" value="SHORT-CHAIN DEHYDROGENASES/REDUCTASES FAMILY MEMBER"/>
    <property type="match status" value="1"/>
</dbReference>
<evidence type="ECO:0000256" key="2">
    <source>
        <dbReference type="SAM" id="MobiDB-lite"/>
    </source>
</evidence>
<dbReference type="SUPFAM" id="SSF51735">
    <property type="entry name" value="NAD(P)-binding Rossmann-fold domains"/>
    <property type="match status" value="1"/>
</dbReference>
<dbReference type="PRINTS" id="PR00080">
    <property type="entry name" value="SDRFAMILY"/>
</dbReference>
<keyword evidence="5" id="KW-1185">Reference proteome</keyword>
<dbReference type="PANTHER" id="PTHR42760:SF40">
    <property type="entry name" value="3-OXOACYL-[ACYL-CARRIER-PROTEIN] REDUCTASE, CHLOROPLASTIC"/>
    <property type="match status" value="1"/>
</dbReference>
<dbReference type="InterPro" id="IPR057326">
    <property type="entry name" value="KR_dom"/>
</dbReference>
<protein>
    <submittedName>
        <fullName evidence="4">SDR family oxidoreductase</fullName>
    </submittedName>
</protein>
<dbReference type="Gene3D" id="3.40.50.720">
    <property type="entry name" value="NAD(P)-binding Rossmann-like Domain"/>
    <property type="match status" value="1"/>
</dbReference>
<evidence type="ECO:0000313" key="4">
    <source>
        <dbReference type="EMBL" id="TDE92664.1"/>
    </source>
</evidence>
<dbReference type="PROSITE" id="PS00061">
    <property type="entry name" value="ADH_SHORT"/>
    <property type="match status" value="1"/>
</dbReference>
<dbReference type="NCBIfam" id="NF009466">
    <property type="entry name" value="PRK12826.1-2"/>
    <property type="match status" value="1"/>
</dbReference>
<name>A0ABY2E235_9MICO</name>
<dbReference type="InterPro" id="IPR020904">
    <property type="entry name" value="Sc_DH/Rdtase_CS"/>
</dbReference>
<evidence type="ECO:0000313" key="5">
    <source>
        <dbReference type="Proteomes" id="UP000504882"/>
    </source>
</evidence>
<dbReference type="Proteomes" id="UP000504882">
    <property type="component" value="Unassembled WGS sequence"/>
</dbReference>
<feature type="region of interest" description="Disordered" evidence="2">
    <location>
        <begin position="1"/>
        <end position="22"/>
    </location>
</feature>
<accession>A0ABY2E235</accession>
<dbReference type="EMBL" id="SMNA01000006">
    <property type="protein sequence ID" value="TDE92664.1"/>
    <property type="molecule type" value="Genomic_DNA"/>
</dbReference>
<proteinExistence type="inferred from homology"/>
<gene>
    <name evidence="4" type="ORF">EXU48_14105</name>
</gene>